<evidence type="ECO:0000256" key="6">
    <source>
        <dbReference type="SAM" id="Phobius"/>
    </source>
</evidence>
<dbReference type="InterPro" id="IPR052337">
    <property type="entry name" value="SAT4-like"/>
</dbReference>
<organism evidence="8 9">
    <name type="scientific">Botryosphaeria dothidea</name>
    <dbReference type="NCBI Taxonomy" id="55169"/>
    <lineage>
        <taxon>Eukaryota</taxon>
        <taxon>Fungi</taxon>
        <taxon>Dikarya</taxon>
        <taxon>Ascomycota</taxon>
        <taxon>Pezizomycotina</taxon>
        <taxon>Dothideomycetes</taxon>
        <taxon>Dothideomycetes incertae sedis</taxon>
        <taxon>Botryosphaeriales</taxon>
        <taxon>Botryosphaeriaceae</taxon>
        <taxon>Botryosphaeria</taxon>
    </lineage>
</organism>
<feature type="transmembrane region" description="Helical" evidence="6">
    <location>
        <begin position="278"/>
        <end position="297"/>
    </location>
</feature>
<dbReference type="OrthoDB" id="444631at2759"/>
<evidence type="ECO:0000256" key="3">
    <source>
        <dbReference type="ARBA" id="ARBA00022989"/>
    </source>
</evidence>
<dbReference type="GO" id="GO:0016020">
    <property type="term" value="C:membrane"/>
    <property type="evidence" value="ECO:0007669"/>
    <property type="project" value="UniProtKB-SubCell"/>
</dbReference>
<evidence type="ECO:0000313" key="8">
    <source>
        <dbReference type="EMBL" id="KAF4307143.1"/>
    </source>
</evidence>
<keyword evidence="9" id="KW-1185">Reference proteome</keyword>
<dbReference type="PANTHER" id="PTHR33048:SF114">
    <property type="entry name" value="MEMBRANE PROTEIN PTH11-LIKE, PUTATIVE (AFU_ORTHOLOGUE AFUA_7G06620)-RELATED"/>
    <property type="match status" value="1"/>
</dbReference>
<feature type="transmembrane region" description="Helical" evidence="6">
    <location>
        <begin position="159"/>
        <end position="182"/>
    </location>
</feature>
<evidence type="ECO:0000256" key="5">
    <source>
        <dbReference type="ARBA" id="ARBA00038359"/>
    </source>
</evidence>
<comment type="subcellular location">
    <subcellularLocation>
        <location evidence="1">Membrane</location>
        <topology evidence="1">Multi-pass membrane protein</topology>
    </subcellularLocation>
</comment>
<accession>A0A8H4IXY5</accession>
<protein>
    <recommendedName>
        <fullName evidence="7">Rhodopsin domain-containing protein</fullName>
    </recommendedName>
</protein>
<proteinExistence type="inferred from homology"/>
<name>A0A8H4IXY5_9PEZI</name>
<keyword evidence="2 6" id="KW-0812">Transmembrane</keyword>
<comment type="caution">
    <text evidence="8">The sequence shown here is derived from an EMBL/GenBank/DDBJ whole genome shotgun (WGS) entry which is preliminary data.</text>
</comment>
<sequence>MDIPKELPASAVDDQTDAIRHFTVSCIVLVFFALVLRTAARYCLKLRYGYEHILPITWGQFLGMDDVFNLLAVLTFWGLTTAVLIGESWNVIKLRIHILLIQSSTQQSIVVWGYTLRLFSISMAMMALTDTIWYVAKNKWSKMCRPPERQPLTRVHNQAIYFCAIFYNTTLGMVKLSVLSLYRRILAGIPSRTLPIINWTAFGIVSVNTTINVCVAAFQCRPIAAAFDNSVKGKCINQAAFYLGNASTGIFTDVMVYGLSIPIVKPLQMDPKKKLQTLLTLLMGGFAVITSCVRMGFLPALLKDADTTYAMAIPMAWSVAEPTVGIIASSMPAMRAIRYLWSPEKKNIA</sequence>
<dbReference type="Proteomes" id="UP000572817">
    <property type="component" value="Unassembled WGS sequence"/>
</dbReference>
<evidence type="ECO:0000256" key="1">
    <source>
        <dbReference type="ARBA" id="ARBA00004141"/>
    </source>
</evidence>
<evidence type="ECO:0000256" key="2">
    <source>
        <dbReference type="ARBA" id="ARBA00022692"/>
    </source>
</evidence>
<evidence type="ECO:0000256" key="4">
    <source>
        <dbReference type="ARBA" id="ARBA00023136"/>
    </source>
</evidence>
<gene>
    <name evidence="8" type="ORF">GTA08_BOTSDO06097</name>
</gene>
<dbReference type="EMBL" id="WWBZ02000033">
    <property type="protein sequence ID" value="KAF4307143.1"/>
    <property type="molecule type" value="Genomic_DNA"/>
</dbReference>
<dbReference type="Pfam" id="PF20684">
    <property type="entry name" value="Fung_rhodopsin"/>
    <property type="match status" value="1"/>
</dbReference>
<dbReference type="PANTHER" id="PTHR33048">
    <property type="entry name" value="PTH11-LIKE INTEGRAL MEMBRANE PROTEIN (AFU_ORTHOLOGUE AFUA_5G11245)"/>
    <property type="match status" value="1"/>
</dbReference>
<reference evidence="8" key="1">
    <citation type="submission" date="2020-04" db="EMBL/GenBank/DDBJ databases">
        <title>Genome Assembly and Annotation of Botryosphaeria dothidea sdau 11-99, a Latent Pathogen of Apple Fruit Ring Rot in China.</title>
        <authorList>
            <person name="Yu C."/>
            <person name="Diao Y."/>
            <person name="Lu Q."/>
            <person name="Zhao J."/>
            <person name="Cui S."/>
            <person name="Peng C."/>
            <person name="He B."/>
            <person name="Liu H."/>
        </authorList>
    </citation>
    <scope>NUCLEOTIDE SEQUENCE [LARGE SCALE GENOMIC DNA]</scope>
    <source>
        <strain evidence="8">Sdau11-99</strain>
    </source>
</reference>
<feature type="domain" description="Rhodopsin" evidence="7">
    <location>
        <begin position="124"/>
        <end position="337"/>
    </location>
</feature>
<keyword evidence="4 6" id="KW-0472">Membrane</keyword>
<keyword evidence="3 6" id="KW-1133">Transmembrane helix</keyword>
<feature type="transmembrane region" description="Helical" evidence="6">
    <location>
        <begin position="21"/>
        <end position="40"/>
    </location>
</feature>
<evidence type="ECO:0000259" key="7">
    <source>
        <dbReference type="Pfam" id="PF20684"/>
    </source>
</evidence>
<evidence type="ECO:0000313" key="9">
    <source>
        <dbReference type="Proteomes" id="UP000572817"/>
    </source>
</evidence>
<feature type="transmembrane region" description="Helical" evidence="6">
    <location>
        <begin position="67"/>
        <end position="89"/>
    </location>
</feature>
<dbReference type="AlphaFoldDB" id="A0A8H4IXY5"/>
<feature type="transmembrane region" description="Helical" evidence="6">
    <location>
        <begin position="109"/>
        <end position="136"/>
    </location>
</feature>
<dbReference type="InterPro" id="IPR049326">
    <property type="entry name" value="Rhodopsin_dom_fungi"/>
</dbReference>
<comment type="similarity">
    <text evidence="5">Belongs to the SAT4 family.</text>
</comment>